<dbReference type="OrthoDB" id="4774205at2"/>
<feature type="compositionally biased region" description="Pro residues" evidence="1">
    <location>
        <begin position="1"/>
        <end position="29"/>
    </location>
</feature>
<keyword evidence="2" id="KW-1133">Transmembrane helix</keyword>
<feature type="compositionally biased region" description="Low complexity" evidence="1">
    <location>
        <begin position="37"/>
        <end position="47"/>
    </location>
</feature>
<keyword evidence="4" id="KW-1185">Reference proteome</keyword>
<protein>
    <submittedName>
        <fullName evidence="3">Uncharacterized protein</fullName>
    </submittedName>
</protein>
<dbReference type="RefSeq" id="WP_123739350.1">
    <property type="nucleotide sequence ID" value="NZ_RKHQ01000001.1"/>
</dbReference>
<sequence>MSTLPPLPGSPDPTTPPVGATPPAGPAPAGPGGAPGYGTPAYGAPASGAPAPGYGPSEAGAPAYGVAPAASAYGMPGLPVVPASDAQPTAFIDLTVQGNRFTSNMVPPFVMVNGRPLVSEYGYRRVPVPAGPVRIDVECRWTRTFGQASMMLDLAPGQAVPVFYAAPVSVFQKGRIGHEKQSRAGTWWLLGIVGAAILLPLLFGIIAAIATS</sequence>
<comment type="caution">
    <text evidence="3">The sequence shown here is derived from an EMBL/GenBank/DDBJ whole genome shotgun (WGS) entry which is preliminary data.</text>
</comment>
<evidence type="ECO:0000256" key="2">
    <source>
        <dbReference type="SAM" id="Phobius"/>
    </source>
</evidence>
<keyword evidence="2" id="KW-0472">Membrane</keyword>
<dbReference type="Proteomes" id="UP000275356">
    <property type="component" value="Unassembled WGS sequence"/>
</dbReference>
<dbReference type="AlphaFoldDB" id="A0A3N2DBU5"/>
<name>A0A3N2DBU5_9MICO</name>
<evidence type="ECO:0000256" key="1">
    <source>
        <dbReference type="SAM" id="MobiDB-lite"/>
    </source>
</evidence>
<feature type="region of interest" description="Disordered" evidence="1">
    <location>
        <begin position="1"/>
        <end position="47"/>
    </location>
</feature>
<evidence type="ECO:0000313" key="3">
    <source>
        <dbReference type="EMBL" id="ROR97279.1"/>
    </source>
</evidence>
<feature type="transmembrane region" description="Helical" evidence="2">
    <location>
        <begin position="187"/>
        <end position="210"/>
    </location>
</feature>
<gene>
    <name evidence="3" type="ORF">EDD28_1876</name>
</gene>
<accession>A0A3N2DBU5</accession>
<dbReference type="EMBL" id="RKHQ01000001">
    <property type="protein sequence ID" value="ROR97279.1"/>
    <property type="molecule type" value="Genomic_DNA"/>
</dbReference>
<reference evidence="3 4" key="1">
    <citation type="submission" date="2018-11" db="EMBL/GenBank/DDBJ databases">
        <title>Sequencing the genomes of 1000 actinobacteria strains.</title>
        <authorList>
            <person name="Klenk H.-P."/>
        </authorList>
    </citation>
    <scope>NUCLEOTIDE SEQUENCE [LARGE SCALE GENOMIC DNA]</scope>
    <source>
        <strain evidence="3 4">DSM 13521</strain>
    </source>
</reference>
<organism evidence="3 4">
    <name type="scientific">Salana multivorans</name>
    <dbReference type="NCBI Taxonomy" id="120377"/>
    <lineage>
        <taxon>Bacteria</taxon>
        <taxon>Bacillati</taxon>
        <taxon>Actinomycetota</taxon>
        <taxon>Actinomycetes</taxon>
        <taxon>Micrococcales</taxon>
        <taxon>Beutenbergiaceae</taxon>
        <taxon>Salana</taxon>
    </lineage>
</organism>
<keyword evidence="2" id="KW-0812">Transmembrane</keyword>
<proteinExistence type="predicted"/>
<evidence type="ECO:0000313" key="4">
    <source>
        <dbReference type="Proteomes" id="UP000275356"/>
    </source>
</evidence>